<dbReference type="Proteomes" id="UP001558613">
    <property type="component" value="Unassembled WGS sequence"/>
</dbReference>
<reference evidence="1 2" key="1">
    <citation type="submission" date="2023-09" db="EMBL/GenBank/DDBJ databases">
        <authorList>
            <person name="Wang M."/>
        </authorList>
    </citation>
    <scope>NUCLEOTIDE SEQUENCE [LARGE SCALE GENOMIC DNA]</scope>
    <source>
        <strain evidence="1">GT-2023</strain>
        <tissue evidence="1">Liver</tissue>
    </source>
</reference>
<sequence>MLKPDLITLLLCKSQWRPSICLIGWLSHYMSNVGRQNTSRSFFFTWSLISPLTHTARTLWLTLTEMRDAEKRQLLNAPVSPQSLFRVMVETSHRELEPPFRQRLFKKSRFRAKLNG</sequence>
<comment type="caution">
    <text evidence="1">The sequence shown here is derived from an EMBL/GenBank/DDBJ whole genome shotgun (WGS) entry which is preliminary data.</text>
</comment>
<evidence type="ECO:0000313" key="2">
    <source>
        <dbReference type="Proteomes" id="UP001558613"/>
    </source>
</evidence>
<accession>A0ABR3MPE2</accession>
<dbReference type="EMBL" id="JAYMGO010000010">
    <property type="protein sequence ID" value="KAL1266493.1"/>
    <property type="molecule type" value="Genomic_DNA"/>
</dbReference>
<name>A0ABR3MPE2_9TELE</name>
<gene>
    <name evidence="1" type="ORF">QQF64_002168</name>
</gene>
<evidence type="ECO:0000313" key="1">
    <source>
        <dbReference type="EMBL" id="KAL1266493.1"/>
    </source>
</evidence>
<organism evidence="1 2">
    <name type="scientific">Cirrhinus molitorella</name>
    <name type="common">mud carp</name>
    <dbReference type="NCBI Taxonomy" id="172907"/>
    <lineage>
        <taxon>Eukaryota</taxon>
        <taxon>Metazoa</taxon>
        <taxon>Chordata</taxon>
        <taxon>Craniata</taxon>
        <taxon>Vertebrata</taxon>
        <taxon>Euteleostomi</taxon>
        <taxon>Actinopterygii</taxon>
        <taxon>Neopterygii</taxon>
        <taxon>Teleostei</taxon>
        <taxon>Ostariophysi</taxon>
        <taxon>Cypriniformes</taxon>
        <taxon>Cyprinidae</taxon>
        <taxon>Labeoninae</taxon>
        <taxon>Labeonini</taxon>
        <taxon>Cirrhinus</taxon>
    </lineage>
</organism>
<protein>
    <submittedName>
        <fullName evidence="1">Uncharacterized protein</fullName>
    </submittedName>
</protein>
<proteinExistence type="predicted"/>
<keyword evidence="2" id="KW-1185">Reference proteome</keyword>